<evidence type="ECO:0000313" key="2">
    <source>
        <dbReference type="EMBL" id="AUS04475.1"/>
    </source>
</evidence>
<evidence type="ECO:0000256" key="1">
    <source>
        <dbReference type="SAM" id="MobiDB-lite"/>
    </source>
</evidence>
<gene>
    <name evidence="2" type="ORF">C1A40_02855</name>
</gene>
<keyword evidence="3" id="KW-1185">Reference proteome</keyword>
<dbReference type="AlphaFoldDB" id="A0A2I7SF20"/>
<dbReference type="OrthoDB" id="6315383at2"/>
<accession>A0A2I7SF20</accession>
<dbReference type="RefSeq" id="WP_102994583.1">
    <property type="nucleotide sequence ID" value="NZ_CP025938.1"/>
</dbReference>
<dbReference type="Proteomes" id="UP000236592">
    <property type="component" value="Chromosome"/>
</dbReference>
<reference evidence="3" key="1">
    <citation type="submission" date="2018-01" db="EMBL/GenBank/DDBJ databases">
        <title>Complete genome of Tamlana sp. UJ94.</title>
        <authorList>
            <person name="Jung J."/>
            <person name="Chung D."/>
            <person name="Bae S.S."/>
            <person name="Baek K."/>
        </authorList>
    </citation>
    <scope>NUCLEOTIDE SEQUENCE [LARGE SCALE GENOMIC DNA]</scope>
    <source>
        <strain evidence="3">UJ94</strain>
    </source>
</reference>
<sequence>MTTALNTIKNWFKTGLKPTQSQFWATWDSFWHKDETIPQNKIESLQQSFDAKQDKSGLHAVATSGDYGDLENKPPIPTSTSDLANDGSDGTSSYVEHDEISIVATTNDYNDLDNVPVFKSVENEYPDMATMYADQANQASENIQHVVDASDHPQIGGDSAYFEYLGTTNGDETDYRLLSEAESAPISGSISRTSELVNDGASGTSTYVEHDDLNPTAIDGLSIRDANGVEQFKATEDIQFENVEFDPANKRITVPNVVDEFGVRTKIEIGDNALQNESTFRKNSLIIAQTQQDSVPTTYEFWAQARQLGGGWHSKMEFYLQNNNDAKLLMLEMSNTGIFAHYHLTVNKGISSLEGFTSIGSNNPNTNIIKFNDSTEGHYVEFNAVNDVSGHNIKVLEIKNLSQYSSRKAITRFILKNHTESEVVLCEMSIVNGNKTTFIGSIKMDDLDLSALGSYADDTAAAAGGVAIGFGYINTATGALHRRLT</sequence>
<dbReference type="EMBL" id="CP025938">
    <property type="protein sequence ID" value="AUS04475.1"/>
    <property type="molecule type" value="Genomic_DNA"/>
</dbReference>
<evidence type="ECO:0000313" key="3">
    <source>
        <dbReference type="Proteomes" id="UP000236592"/>
    </source>
</evidence>
<feature type="region of interest" description="Disordered" evidence="1">
    <location>
        <begin position="61"/>
        <end position="94"/>
    </location>
</feature>
<proteinExistence type="predicted"/>
<feature type="compositionally biased region" description="Polar residues" evidence="1">
    <location>
        <begin position="78"/>
        <end position="94"/>
    </location>
</feature>
<protein>
    <submittedName>
        <fullName evidence="2">Uncharacterized protein</fullName>
    </submittedName>
</protein>
<name>A0A2I7SF20_9FLAO</name>
<organism evidence="2 3">
    <name type="scientific">Pseudotamlana carrageenivorans</name>
    <dbReference type="NCBI Taxonomy" id="2069432"/>
    <lineage>
        <taxon>Bacteria</taxon>
        <taxon>Pseudomonadati</taxon>
        <taxon>Bacteroidota</taxon>
        <taxon>Flavobacteriia</taxon>
        <taxon>Flavobacteriales</taxon>
        <taxon>Flavobacteriaceae</taxon>
        <taxon>Pseudotamlana</taxon>
    </lineage>
</organism>
<dbReference type="KEGG" id="taj:C1A40_02855"/>